<dbReference type="EMBL" id="HG917869">
    <property type="protein sequence ID" value="CDM70458.1"/>
    <property type="molecule type" value="Genomic_DNA"/>
</dbReference>
<dbReference type="KEGG" id="clt:CM240_3341"/>
<name>W6S158_9CLOT</name>
<protein>
    <submittedName>
        <fullName evidence="2">Putative membrane protein</fullName>
    </submittedName>
</protein>
<evidence type="ECO:0000313" key="2">
    <source>
        <dbReference type="EMBL" id="CDM70458.1"/>
    </source>
</evidence>
<organism evidence="2 3">
    <name type="scientific">Clostridium bornimense</name>
    <dbReference type="NCBI Taxonomy" id="1216932"/>
    <lineage>
        <taxon>Bacteria</taxon>
        <taxon>Bacillati</taxon>
        <taxon>Bacillota</taxon>
        <taxon>Clostridia</taxon>
        <taxon>Eubacteriales</taxon>
        <taxon>Clostridiaceae</taxon>
        <taxon>Clostridium</taxon>
    </lineage>
</organism>
<evidence type="ECO:0000256" key="1">
    <source>
        <dbReference type="SAM" id="Phobius"/>
    </source>
</evidence>
<gene>
    <name evidence="2" type="ORF">CM240_3341</name>
</gene>
<dbReference type="HOGENOM" id="CLU_3214361_0_0_9"/>
<reference evidence="2 3" key="1">
    <citation type="submission" date="2013-11" db="EMBL/GenBank/DDBJ databases">
        <title>Complete genome sequence of Clostridum sp. M2/40.</title>
        <authorList>
            <person name="Wibberg D."/>
            <person name="Puehler A."/>
            <person name="Schlueter A."/>
        </authorList>
    </citation>
    <scope>NUCLEOTIDE SEQUENCE [LARGE SCALE GENOMIC DNA]</scope>
    <source>
        <strain evidence="3">M2/40</strain>
    </source>
</reference>
<keyword evidence="1" id="KW-0472">Membrane</keyword>
<dbReference type="AlphaFoldDB" id="W6S158"/>
<keyword evidence="1" id="KW-0812">Transmembrane</keyword>
<evidence type="ECO:0000313" key="3">
    <source>
        <dbReference type="Proteomes" id="UP000019426"/>
    </source>
</evidence>
<dbReference type="PATRIC" id="fig|1216932.3.peg.3315"/>
<keyword evidence="3" id="KW-1185">Reference proteome</keyword>
<keyword evidence="1" id="KW-1133">Transmembrane helix</keyword>
<feature type="transmembrane region" description="Helical" evidence="1">
    <location>
        <begin position="21"/>
        <end position="41"/>
    </location>
</feature>
<proteinExistence type="predicted"/>
<dbReference type="Proteomes" id="UP000019426">
    <property type="component" value="Chromosome M2/40_rep2"/>
</dbReference>
<sequence length="44" mass="4981">MFNNNNDNIELFSIKISKSTSLNYFFGISALIAVTFLAFIVSQF</sequence>
<dbReference type="RefSeq" id="WP_278246588.1">
    <property type="nucleotide sequence ID" value="NZ_HG917869.1"/>
</dbReference>
<accession>W6S158</accession>
<dbReference type="STRING" id="1216932.CM240_3341"/>